<evidence type="ECO:0000256" key="7">
    <source>
        <dbReference type="ARBA" id="ARBA00023264"/>
    </source>
</evidence>
<evidence type="ECO:0000256" key="9">
    <source>
        <dbReference type="SAM" id="Phobius"/>
    </source>
</evidence>
<evidence type="ECO:0000256" key="8">
    <source>
        <dbReference type="RuleBase" id="RU003750"/>
    </source>
</evidence>
<dbReference type="PROSITE" id="PS00379">
    <property type="entry name" value="CDP_ALCOHOL_P_TRANSF"/>
    <property type="match status" value="1"/>
</dbReference>
<protein>
    <submittedName>
        <fullName evidence="10">Uncharacterized protein</fullName>
    </submittedName>
</protein>
<dbReference type="InterPro" id="IPR048254">
    <property type="entry name" value="CDP_ALCOHOL_P_TRANSF_CS"/>
</dbReference>
<reference evidence="10 11" key="1">
    <citation type="submission" date="2019-12" db="EMBL/GenBank/DDBJ databases">
        <authorList>
            <person name="Scholz U."/>
            <person name="Mascher M."/>
            <person name="Fiebig A."/>
        </authorList>
    </citation>
    <scope>NUCLEOTIDE SEQUENCE</scope>
</reference>
<dbReference type="PANTHER" id="PTHR15362:SF4">
    <property type="entry name" value="CDP-DIACYLGLYCEROL--INOSITOL 3-PHOSPHATIDYLTRANSFERASE"/>
    <property type="match status" value="1"/>
</dbReference>
<evidence type="ECO:0000313" key="10">
    <source>
        <dbReference type="EMBL" id="CAA2629082.1"/>
    </source>
</evidence>
<keyword evidence="3 9" id="KW-0812">Transmembrane</keyword>
<keyword evidence="11" id="KW-1185">Reference proteome</keyword>
<feature type="transmembrane region" description="Helical" evidence="9">
    <location>
        <begin position="20"/>
        <end position="38"/>
    </location>
</feature>
<evidence type="ECO:0000256" key="6">
    <source>
        <dbReference type="ARBA" id="ARBA00023136"/>
    </source>
</evidence>
<evidence type="ECO:0000256" key="4">
    <source>
        <dbReference type="ARBA" id="ARBA00022989"/>
    </source>
</evidence>
<sequence>MRVLMNCVAFAFCFANKKLFVGLYFLIFLCDGLDGWFARKLNQVSTFGAALDMVTDRVSTACLLVILSHIYSHWLQMYRAYYRHRLLMGFCCWGLSNIIYMHLLVHSTQKNTFFTTKSFLHPCIIEPFVSVLAMKMAADAYVSHEMKRGM</sequence>
<dbReference type="EMBL" id="CACRZD030000011">
    <property type="protein sequence ID" value="CAA6668328.1"/>
    <property type="molecule type" value="Genomic_DNA"/>
</dbReference>
<comment type="similarity">
    <text evidence="8">Belongs to the CDP-alcohol phosphatidyltransferase class-I family.</text>
</comment>
<feature type="transmembrane region" description="Helical" evidence="9">
    <location>
        <begin position="86"/>
        <end position="107"/>
    </location>
</feature>
<dbReference type="PANTHER" id="PTHR15362">
    <property type="entry name" value="PHOSPHATIDYLINOSITOL SYNTHASE"/>
    <property type="match status" value="1"/>
</dbReference>
<dbReference type="Pfam" id="PF01066">
    <property type="entry name" value="CDP-OH_P_transf"/>
    <property type="match status" value="1"/>
</dbReference>
<accession>A0A7I8JDV1</accession>
<evidence type="ECO:0000256" key="2">
    <source>
        <dbReference type="ARBA" id="ARBA00022679"/>
    </source>
</evidence>
<proteinExistence type="inferred from homology"/>
<name>A0A7I8JDV1_SPIIN</name>
<evidence type="ECO:0000256" key="5">
    <source>
        <dbReference type="ARBA" id="ARBA00023098"/>
    </source>
</evidence>
<dbReference type="InterPro" id="IPR043130">
    <property type="entry name" value="CDP-OH_PTrfase_TM_dom"/>
</dbReference>
<keyword evidence="7" id="KW-1208">Phospholipid metabolism</keyword>
<dbReference type="GO" id="GO:0006661">
    <property type="term" value="P:phosphatidylinositol biosynthetic process"/>
    <property type="evidence" value="ECO:0007669"/>
    <property type="project" value="TreeGrafter"/>
</dbReference>
<evidence type="ECO:0000256" key="1">
    <source>
        <dbReference type="ARBA" id="ARBA00004141"/>
    </source>
</evidence>
<dbReference type="EMBL" id="LR743598">
    <property type="protein sequence ID" value="CAA2629082.1"/>
    <property type="molecule type" value="Genomic_DNA"/>
</dbReference>
<dbReference type="GO" id="GO:0003881">
    <property type="term" value="F:CDP-diacylglycerol-inositol 3-phosphatidyltransferase activity"/>
    <property type="evidence" value="ECO:0007669"/>
    <property type="project" value="TreeGrafter"/>
</dbReference>
<keyword evidence="4 9" id="KW-1133">Transmembrane helix</keyword>
<dbReference type="GO" id="GO:0005794">
    <property type="term" value="C:Golgi apparatus"/>
    <property type="evidence" value="ECO:0007669"/>
    <property type="project" value="TreeGrafter"/>
</dbReference>
<evidence type="ECO:0000256" key="3">
    <source>
        <dbReference type="ARBA" id="ARBA00022692"/>
    </source>
</evidence>
<dbReference type="InterPro" id="IPR000462">
    <property type="entry name" value="CDP-OH_P_trans"/>
</dbReference>
<feature type="transmembrane region" description="Helical" evidence="9">
    <location>
        <begin position="58"/>
        <end position="74"/>
    </location>
</feature>
<organism evidence="10">
    <name type="scientific">Spirodela intermedia</name>
    <name type="common">Intermediate duckweed</name>
    <dbReference type="NCBI Taxonomy" id="51605"/>
    <lineage>
        <taxon>Eukaryota</taxon>
        <taxon>Viridiplantae</taxon>
        <taxon>Streptophyta</taxon>
        <taxon>Embryophyta</taxon>
        <taxon>Tracheophyta</taxon>
        <taxon>Spermatophyta</taxon>
        <taxon>Magnoliopsida</taxon>
        <taxon>Liliopsida</taxon>
        <taxon>Araceae</taxon>
        <taxon>Lemnoideae</taxon>
        <taxon>Spirodela</taxon>
    </lineage>
</organism>
<comment type="subcellular location">
    <subcellularLocation>
        <location evidence="1">Membrane</location>
        <topology evidence="1">Multi-pass membrane protein</topology>
    </subcellularLocation>
</comment>
<dbReference type="Gene3D" id="1.20.120.1760">
    <property type="match status" value="1"/>
</dbReference>
<dbReference type="Proteomes" id="UP001189122">
    <property type="component" value="Unassembled WGS sequence"/>
</dbReference>
<keyword evidence="5" id="KW-0443">Lipid metabolism</keyword>
<dbReference type="AlphaFoldDB" id="A0A7I8JDV1"/>
<evidence type="ECO:0000313" key="11">
    <source>
        <dbReference type="Proteomes" id="UP001189122"/>
    </source>
</evidence>
<dbReference type="GO" id="GO:0016020">
    <property type="term" value="C:membrane"/>
    <property type="evidence" value="ECO:0007669"/>
    <property type="project" value="UniProtKB-SubCell"/>
</dbReference>
<keyword evidence="2 8" id="KW-0808">Transferase</keyword>
<keyword evidence="6 9" id="KW-0472">Membrane</keyword>
<gene>
    <name evidence="10" type="ORF">SI7747_11014722</name>
</gene>